<dbReference type="GO" id="GO:0002143">
    <property type="term" value="P:tRNA wobble position uridine thiolation"/>
    <property type="evidence" value="ECO:0007669"/>
    <property type="project" value="TreeGrafter"/>
</dbReference>
<dbReference type="GO" id="GO:0103016">
    <property type="term" value="F:tRNA-uridine 2-sulfurtransferase activity"/>
    <property type="evidence" value="ECO:0007669"/>
    <property type="project" value="UniProtKB-EC"/>
</dbReference>
<keyword evidence="1 11" id="KW-0963">Cytoplasm</keyword>
<dbReference type="PANTHER" id="PTHR11933">
    <property type="entry name" value="TRNA 5-METHYLAMINOMETHYL-2-THIOURIDYLATE -METHYLTRANSFERASE"/>
    <property type="match status" value="1"/>
</dbReference>
<dbReference type="Pfam" id="PF20259">
    <property type="entry name" value="tRNA_Me_trans_M"/>
    <property type="match status" value="1"/>
</dbReference>
<feature type="disulfide bond" description="Alternate" evidence="11">
    <location>
        <begin position="95"/>
        <end position="192"/>
    </location>
</feature>
<dbReference type="FunFam" id="2.30.30.280:FF:000001">
    <property type="entry name" value="tRNA-specific 2-thiouridylase MnmA"/>
    <property type="match status" value="1"/>
</dbReference>
<comment type="function">
    <text evidence="10 11">Catalyzes the 2-thiolation of uridine at the wobble position (U34) of tRNA, leading to the formation of s(2)U34.</text>
</comment>
<feature type="active site" description="Nucleophile" evidence="11">
    <location>
        <position position="95"/>
    </location>
</feature>
<dbReference type="Gene3D" id="2.40.30.10">
    <property type="entry name" value="Translation factors"/>
    <property type="match status" value="1"/>
</dbReference>
<evidence type="ECO:0000256" key="9">
    <source>
        <dbReference type="ARBA" id="ARBA00051542"/>
    </source>
</evidence>
<dbReference type="InterPro" id="IPR004506">
    <property type="entry name" value="MnmA-like"/>
</dbReference>
<proteinExistence type="inferred from homology"/>
<evidence type="ECO:0000259" key="13">
    <source>
        <dbReference type="Pfam" id="PF20259"/>
    </source>
</evidence>
<feature type="region of interest" description="Interaction with tRNA" evidence="11">
    <location>
        <begin position="142"/>
        <end position="144"/>
    </location>
</feature>
<keyword evidence="3 11" id="KW-0808">Transferase</keyword>
<dbReference type="HAMAP" id="MF_00144">
    <property type="entry name" value="tRNA_thiouridyl_MnmA"/>
    <property type="match status" value="1"/>
</dbReference>
<feature type="binding site" evidence="11">
    <location>
        <position position="34"/>
    </location>
    <ligand>
        <name>ATP</name>
        <dbReference type="ChEBI" id="CHEBI:30616"/>
    </ligand>
</feature>
<keyword evidence="5 11" id="KW-0547">Nucleotide-binding</keyword>
<comment type="subcellular location">
    <subcellularLocation>
        <location evidence="11">Cytoplasm</location>
    </subcellularLocation>
</comment>
<dbReference type="Pfam" id="PF20258">
    <property type="entry name" value="tRNA_Me_trans_C"/>
    <property type="match status" value="1"/>
</dbReference>
<feature type="region of interest" description="Interaction with tRNA" evidence="11">
    <location>
        <begin position="298"/>
        <end position="299"/>
    </location>
</feature>
<keyword evidence="8 11" id="KW-1015">Disulfide bond</keyword>
<evidence type="ECO:0000256" key="8">
    <source>
        <dbReference type="ARBA" id="ARBA00023157"/>
    </source>
</evidence>
<reference evidence="14" key="2">
    <citation type="journal article" date="2021" name="PeerJ">
        <title>Extensive microbial diversity within the chicken gut microbiome revealed by metagenomics and culture.</title>
        <authorList>
            <person name="Gilroy R."/>
            <person name="Ravi A."/>
            <person name="Getino M."/>
            <person name="Pursley I."/>
            <person name="Horton D.L."/>
            <person name="Alikhan N.F."/>
            <person name="Baker D."/>
            <person name="Gharbi K."/>
            <person name="Hall N."/>
            <person name="Watson M."/>
            <person name="Adriaenssens E.M."/>
            <person name="Foster-Nyarko E."/>
            <person name="Jarju S."/>
            <person name="Secka A."/>
            <person name="Antonio M."/>
            <person name="Oren A."/>
            <person name="Chaudhuri R.R."/>
            <person name="La Ragione R."/>
            <person name="Hildebrand F."/>
            <person name="Pallen M.J."/>
        </authorList>
    </citation>
    <scope>NUCLEOTIDE SEQUENCE</scope>
    <source>
        <strain evidence="14">ChiSxjej1B13-7041</strain>
    </source>
</reference>
<evidence type="ECO:0000313" key="14">
    <source>
        <dbReference type="EMBL" id="HIR93107.1"/>
    </source>
</evidence>
<feature type="active site" description="Cysteine persulfide intermediate" evidence="11">
    <location>
        <position position="192"/>
    </location>
</feature>
<dbReference type="InterPro" id="IPR023382">
    <property type="entry name" value="MnmA-like_central_sf"/>
</dbReference>
<gene>
    <name evidence="11 14" type="primary">mnmA</name>
    <name evidence="14" type="ORF">IAB98_06785</name>
</gene>
<dbReference type="InterPro" id="IPR014729">
    <property type="entry name" value="Rossmann-like_a/b/a_fold"/>
</dbReference>
<evidence type="ECO:0000256" key="4">
    <source>
        <dbReference type="ARBA" id="ARBA00022694"/>
    </source>
</evidence>
<keyword evidence="6 11" id="KW-0067">ATP-binding</keyword>
<dbReference type="InterPro" id="IPR046885">
    <property type="entry name" value="MnmA-like_C"/>
</dbReference>
<dbReference type="Pfam" id="PF03054">
    <property type="entry name" value="tRNA_Me_trans"/>
    <property type="match status" value="1"/>
</dbReference>
<reference evidence="14" key="1">
    <citation type="submission" date="2020-10" db="EMBL/GenBank/DDBJ databases">
        <authorList>
            <person name="Gilroy R."/>
        </authorList>
    </citation>
    <scope>NUCLEOTIDE SEQUENCE</scope>
    <source>
        <strain evidence="14">ChiSxjej1B13-7041</strain>
    </source>
</reference>
<feature type="domain" description="tRNA-specific 2-thiouridylase MnmA-like central" evidence="13">
    <location>
        <begin position="212"/>
        <end position="265"/>
    </location>
</feature>
<dbReference type="EC" id="2.8.1.13" evidence="11"/>
<dbReference type="Gene3D" id="3.40.50.620">
    <property type="entry name" value="HUPs"/>
    <property type="match status" value="1"/>
</dbReference>
<feature type="binding site" evidence="11">
    <location>
        <begin position="8"/>
        <end position="15"/>
    </location>
    <ligand>
        <name>ATP</name>
        <dbReference type="ChEBI" id="CHEBI:30616"/>
    </ligand>
</feature>
<dbReference type="FunFam" id="3.40.50.620:FF:000115">
    <property type="entry name" value="tRNA-specific 2-thiouridylase MnmA"/>
    <property type="match status" value="1"/>
</dbReference>
<evidence type="ECO:0000256" key="1">
    <source>
        <dbReference type="ARBA" id="ARBA00022490"/>
    </source>
</evidence>
<comment type="catalytic activity">
    <reaction evidence="9 11">
        <text>S-sulfanyl-L-cysteinyl-[protein] + uridine(34) in tRNA + AH2 + ATP = 2-thiouridine(34) in tRNA + L-cysteinyl-[protein] + A + AMP + diphosphate + H(+)</text>
        <dbReference type="Rhea" id="RHEA:47032"/>
        <dbReference type="Rhea" id="RHEA-COMP:10131"/>
        <dbReference type="Rhea" id="RHEA-COMP:11726"/>
        <dbReference type="Rhea" id="RHEA-COMP:11727"/>
        <dbReference type="Rhea" id="RHEA-COMP:11728"/>
        <dbReference type="ChEBI" id="CHEBI:13193"/>
        <dbReference type="ChEBI" id="CHEBI:15378"/>
        <dbReference type="ChEBI" id="CHEBI:17499"/>
        <dbReference type="ChEBI" id="CHEBI:29950"/>
        <dbReference type="ChEBI" id="CHEBI:30616"/>
        <dbReference type="ChEBI" id="CHEBI:33019"/>
        <dbReference type="ChEBI" id="CHEBI:61963"/>
        <dbReference type="ChEBI" id="CHEBI:65315"/>
        <dbReference type="ChEBI" id="CHEBI:87170"/>
        <dbReference type="ChEBI" id="CHEBI:456215"/>
        <dbReference type="EC" id="2.8.1.13"/>
    </reaction>
</comment>
<dbReference type="GO" id="GO:0000049">
    <property type="term" value="F:tRNA binding"/>
    <property type="evidence" value="ECO:0007669"/>
    <property type="project" value="UniProtKB-KW"/>
</dbReference>
<sequence length="349" mass="38712">MKKRVVIGLSGGVDSSVAAYLLKEEGYEVLGVTMETWREPGQDCSQLAGDARRVADYLGISHQMVDFRRTFKEAVVDPFMEEYRRGRTPNPCVICNRKVKWEALLSYAQEQGADYLATGHYARIVKLSGGRYSLKTSATEAKDQTYALYGLSQQQLSRTLMPVGEYEKKDIREIAKRVGIPVAEKPDSQEICFIPDDDYVGFLRRNDGGGLTPGDFVTRQGEVLGRHKGIACYTLGQRRGLELPMGRRVFVTGILPEENQVVVGDNEELFCRQVKASRINLMAVDDLGEGLKAIGKIRYNHRGAPCLVRQTGPDELTAVFEEPQRAITPGQAFVFYTQEGCVAGGGTIL</sequence>
<evidence type="ECO:0000259" key="12">
    <source>
        <dbReference type="Pfam" id="PF20258"/>
    </source>
</evidence>
<comment type="caution">
    <text evidence="11">Lacks conserved residue(s) required for the propagation of feature annotation.</text>
</comment>
<dbReference type="GO" id="GO:0005737">
    <property type="term" value="C:cytoplasm"/>
    <property type="evidence" value="ECO:0007669"/>
    <property type="project" value="UniProtKB-SubCell"/>
</dbReference>
<keyword evidence="2 11" id="KW-0820">tRNA-binding</keyword>
<feature type="domain" description="tRNA-specific 2-thiouridylase MnmA-like C-terminal" evidence="12">
    <location>
        <begin position="274"/>
        <end position="348"/>
    </location>
</feature>
<evidence type="ECO:0000256" key="5">
    <source>
        <dbReference type="ARBA" id="ARBA00022741"/>
    </source>
</evidence>
<protein>
    <recommendedName>
        <fullName evidence="11">tRNA-specific 2-thiouridylase MnmA</fullName>
        <ecNumber evidence="11">2.8.1.13</ecNumber>
    </recommendedName>
</protein>
<organism evidence="14 15">
    <name type="scientific">Candidatus Egerieimonas intestinavium</name>
    <dbReference type="NCBI Taxonomy" id="2840777"/>
    <lineage>
        <taxon>Bacteria</taxon>
        <taxon>Bacillati</taxon>
        <taxon>Bacillota</taxon>
        <taxon>Clostridia</taxon>
        <taxon>Lachnospirales</taxon>
        <taxon>Lachnospiraceae</taxon>
        <taxon>Lachnospiraceae incertae sedis</taxon>
        <taxon>Candidatus Egerieimonas</taxon>
    </lineage>
</organism>
<dbReference type="SUPFAM" id="SSF52402">
    <property type="entry name" value="Adenine nucleotide alpha hydrolases-like"/>
    <property type="match status" value="1"/>
</dbReference>
<feature type="site" description="Interaction with tRNA" evidence="11">
    <location>
        <position position="120"/>
    </location>
</feature>
<evidence type="ECO:0000256" key="6">
    <source>
        <dbReference type="ARBA" id="ARBA00022840"/>
    </source>
</evidence>
<dbReference type="AlphaFoldDB" id="A0A9D1EJI3"/>
<dbReference type="EMBL" id="DVHU01000060">
    <property type="protein sequence ID" value="HIR93107.1"/>
    <property type="molecule type" value="Genomic_DNA"/>
</dbReference>
<keyword evidence="7 11" id="KW-0694">RNA-binding</keyword>
<dbReference type="GO" id="GO:0005524">
    <property type="term" value="F:ATP binding"/>
    <property type="evidence" value="ECO:0007669"/>
    <property type="project" value="UniProtKB-KW"/>
</dbReference>
<comment type="similarity">
    <text evidence="11">Belongs to the MnmA/TRMU family.</text>
</comment>
<evidence type="ECO:0000256" key="11">
    <source>
        <dbReference type="HAMAP-Rule" id="MF_00144"/>
    </source>
</evidence>
<evidence type="ECO:0000313" key="15">
    <source>
        <dbReference type="Proteomes" id="UP000886841"/>
    </source>
</evidence>
<dbReference type="Gene3D" id="2.30.30.280">
    <property type="entry name" value="Adenine nucleotide alpha hydrolases-like domains"/>
    <property type="match status" value="1"/>
</dbReference>
<dbReference type="NCBIfam" id="TIGR00420">
    <property type="entry name" value="trmU"/>
    <property type="match status" value="1"/>
</dbReference>
<dbReference type="NCBIfam" id="NF001138">
    <property type="entry name" value="PRK00143.1"/>
    <property type="match status" value="1"/>
</dbReference>
<accession>A0A9D1EJI3</accession>
<feature type="binding site" evidence="11">
    <location>
        <position position="119"/>
    </location>
    <ligand>
        <name>ATP</name>
        <dbReference type="ChEBI" id="CHEBI:30616"/>
    </ligand>
</feature>
<feature type="site" description="Interaction with tRNA" evidence="11">
    <location>
        <position position="331"/>
    </location>
</feature>
<evidence type="ECO:0000256" key="3">
    <source>
        <dbReference type="ARBA" id="ARBA00022679"/>
    </source>
</evidence>
<evidence type="ECO:0000256" key="2">
    <source>
        <dbReference type="ARBA" id="ARBA00022555"/>
    </source>
</evidence>
<comment type="caution">
    <text evidence="14">The sequence shown here is derived from an EMBL/GenBank/DDBJ whole genome shotgun (WGS) entry which is preliminary data.</text>
</comment>
<dbReference type="PANTHER" id="PTHR11933:SF5">
    <property type="entry name" value="MITOCHONDRIAL TRNA-SPECIFIC 2-THIOURIDYLASE 1"/>
    <property type="match status" value="1"/>
</dbReference>
<dbReference type="CDD" id="cd01998">
    <property type="entry name" value="MnmA_TRMU-like"/>
    <property type="match status" value="1"/>
</dbReference>
<name>A0A9D1EJI3_9FIRM</name>
<keyword evidence="4 11" id="KW-0819">tRNA processing</keyword>
<evidence type="ECO:0000256" key="10">
    <source>
        <dbReference type="ARBA" id="ARBA00056575"/>
    </source>
</evidence>
<dbReference type="Proteomes" id="UP000886841">
    <property type="component" value="Unassembled WGS sequence"/>
</dbReference>
<evidence type="ECO:0000256" key="7">
    <source>
        <dbReference type="ARBA" id="ARBA00022884"/>
    </source>
</evidence>
<dbReference type="InterPro" id="IPR046884">
    <property type="entry name" value="MnmA-like_central"/>
</dbReference>